<dbReference type="InterPro" id="IPR006091">
    <property type="entry name" value="Acyl-CoA_Oxase/DH_mid-dom"/>
</dbReference>
<evidence type="ECO:0000256" key="3">
    <source>
        <dbReference type="ARBA" id="ARBA00022630"/>
    </source>
</evidence>
<organism evidence="10 11">
    <name type="scientific">Phenylobacterium montanum</name>
    <dbReference type="NCBI Taxonomy" id="2823693"/>
    <lineage>
        <taxon>Bacteria</taxon>
        <taxon>Pseudomonadati</taxon>
        <taxon>Pseudomonadota</taxon>
        <taxon>Alphaproteobacteria</taxon>
        <taxon>Caulobacterales</taxon>
        <taxon>Caulobacteraceae</taxon>
        <taxon>Phenylobacterium</taxon>
    </lineage>
</organism>
<dbReference type="GO" id="GO:0050660">
    <property type="term" value="F:flavin adenine dinucleotide binding"/>
    <property type="evidence" value="ECO:0007669"/>
    <property type="project" value="InterPro"/>
</dbReference>
<keyword evidence="11" id="KW-1185">Reference proteome</keyword>
<sequence length="449" mass="51514">MDFALDPELVEYLAELDRFIEAEIKPIEQLDDNIRFFDHRREHARTDWDNDGLPRQEWEDLLAVARKKADEAGHLRYAWPKEMGGKGGTNLAMAVIREHLAAKGLGLHNDLQNEHSIVGNNPFVLMFKAFATNAQYEMYGERLLKGEIRAAFGLTEPNHGSDATFMETRAVREEKDGVSGWRINGQKMWTTGMHVVSHIMVFARTSGKDGDATGITVFLVPADDPGVKIEEWMWTFNMPTDHPRVSLTNIWVPDEAIWGVEGRGLGLGQSFVHQNRIRQAASSLGAAVYCINESVKYARLRKPFGKALSENQAIQWPLVELNTQAEMLRLLIRKTAWEMDQLDHKEIERQISDKVSMCNYWGNRLCCEAADRAMQVHGGIGYSRHKAFEHIYRHHRRYRITEGSEEIQMRKVAAFLFGYLGPKRQEFAELEKRYDELRASGLNDREIEI</sequence>
<feature type="domain" description="Acyl-CoA dehydrogenase/oxidase N-terminal" evidence="9">
    <location>
        <begin position="36"/>
        <end position="147"/>
    </location>
</feature>
<evidence type="ECO:0000259" key="7">
    <source>
        <dbReference type="Pfam" id="PF00441"/>
    </source>
</evidence>
<dbReference type="InterPro" id="IPR009075">
    <property type="entry name" value="AcylCo_DH/oxidase_C"/>
</dbReference>
<dbReference type="KEGG" id="caul:KCG34_21395"/>
<dbReference type="CDD" id="cd00567">
    <property type="entry name" value="ACAD"/>
    <property type="match status" value="1"/>
</dbReference>
<dbReference type="Gene3D" id="1.20.140.10">
    <property type="entry name" value="Butyryl-CoA Dehydrogenase, subunit A, domain 3"/>
    <property type="match status" value="1"/>
</dbReference>
<dbReference type="InterPro" id="IPR036250">
    <property type="entry name" value="AcylCo_DH-like_C"/>
</dbReference>
<dbReference type="SUPFAM" id="SSF47203">
    <property type="entry name" value="Acyl-CoA dehydrogenase C-terminal domain-like"/>
    <property type="match status" value="1"/>
</dbReference>
<dbReference type="PANTHER" id="PTHR48083:SF2">
    <property type="entry name" value="MEDIUM-CHAIN SPECIFIC ACYL-COA DEHYDROGENASE, MITOCHONDRIAL"/>
    <property type="match status" value="1"/>
</dbReference>
<dbReference type="InterPro" id="IPR046373">
    <property type="entry name" value="Acyl-CoA_Oxase/DH_mid-dom_sf"/>
</dbReference>
<proteinExistence type="inferred from homology"/>
<keyword evidence="5 6" id="KW-0560">Oxidoreductase</keyword>
<evidence type="ECO:0000256" key="6">
    <source>
        <dbReference type="RuleBase" id="RU362125"/>
    </source>
</evidence>
<comment type="similarity">
    <text evidence="2 6">Belongs to the acyl-CoA dehydrogenase family.</text>
</comment>
<evidence type="ECO:0000259" key="9">
    <source>
        <dbReference type="Pfam" id="PF02771"/>
    </source>
</evidence>
<keyword evidence="3 6" id="KW-0285">Flavoprotein</keyword>
<name>A0A975FZ35_9CAUL</name>
<dbReference type="Proteomes" id="UP000676409">
    <property type="component" value="Chromosome"/>
</dbReference>
<feature type="domain" description="Acyl-CoA oxidase/dehydrogenase middle" evidence="8">
    <location>
        <begin position="151"/>
        <end position="232"/>
    </location>
</feature>
<dbReference type="GO" id="GO:0033539">
    <property type="term" value="P:fatty acid beta-oxidation using acyl-CoA dehydrogenase"/>
    <property type="evidence" value="ECO:0007669"/>
    <property type="project" value="TreeGrafter"/>
</dbReference>
<keyword evidence="4 6" id="KW-0274">FAD</keyword>
<gene>
    <name evidence="10" type="ORF">KCG34_21395</name>
</gene>
<evidence type="ECO:0000313" key="10">
    <source>
        <dbReference type="EMBL" id="QUD87577.1"/>
    </source>
</evidence>
<dbReference type="InterPro" id="IPR013786">
    <property type="entry name" value="AcylCoA_DH/ox_N"/>
</dbReference>
<protein>
    <submittedName>
        <fullName evidence="10">Acyl-CoA dehydrogenase family protein</fullName>
    </submittedName>
</protein>
<dbReference type="SUPFAM" id="SSF56645">
    <property type="entry name" value="Acyl-CoA dehydrogenase NM domain-like"/>
    <property type="match status" value="1"/>
</dbReference>
<evidence type="ECO:0000256" key="4">
    <source>
        <dbReference type="ARBA" id="ARBA00022827"/>
    </source>
</evidence>
<accession>A0A975FZ35</accession>
<evidence type="ECO:0000259" key="8">
    <source>
        <dbReference type="Pfam" id="PF02770"/>
    </source>
</evidence>
<dbReference type="EMBL" id="CP073078">
    <property type="protein sequence ID" value="QUD87577.1"/>
    <property type="molecule type" value="Genomic_DNA"/>
</dbReference>
<evidence type="ECO:0000256" key="2">
    <source>
        <dbReference type="ARBA" id="ARBA00009347"/>
    </source>
</evidence>
<dbReference type="FunFam" id="1.20.140.10:FF:000037">
    <property type="entry name" value="Similar to acyl-CoA dehydrogenase"/>
    <property type="match status" value="1"/>
</dbReference>
<comment type="cofactor">
    <cofactor evidence="1 6">
        <name>FAD</name>
        <dbReference type="ChEBI" id="CHEBI:57692"/>
    </cofactor>
</comment>
<dbReference type="Gene3D" id="1.10.540.10">
    <property type="entry name" value="Acyl-CoA dehydrogenase/oxidase, N-terminal domain"/>
    <property type="match status" value="1"/>
</dbReference>
<dbReference type="GO" id="GO:0003995">
    <property type="term" value="F:acyl-CoA dehydrogenase activity"/>
    <property type="evidence" value="ECO:0007669"/>
    <property type="project" value="TreeGrafter"/>
</dbReference>
<dbReference type="AlphaFoldDB" id="A0A975FZ35"/>
<dbReference type="InterPro" id="IPR037069">
    <property type="entry name" value="AcylCoA_DH/ox_N_sf"/>
</dbReference>
<dbReference type="InterPro" id="IPR009100">
    <property type="entry name" value="AcylCoA_DH/oxidase_NM_dom_sf"/>
</dbReference>
<dbReference type="Pfam" id="PF02771">
    <property type="entry name" value="Acyl-CoA_dh_N"/>
    <property type="match status" value="1"/>
</dbReference>
<evidence type="ECO:0000256" key="1">
    <source>
        <dbReference type="ARBA" id="ARBA00001974"/>
    </source>
</evidence>
<dbReference type="Gene3D" id="2.40.110.10">
    <property type="entry name" value="Butyryl-CoA Dehydrogenase, subunit A, domain 2"/>
    <property type="match status" value="1"/>
</dbReference>
<evidence type="ECO:0000313" key="11">
    <source>
        <dbReference type="Proteomes" id="UP000676409"/>
    </source>
</evidence>
<dbReference type="Pfam" id="PF02770">
    <property type="entry name" value="Acyl-CoA_dh_M"/>
    <property type="match status" value="1"/>
</dbReference>
<dbReference type="GO" id="GO:0005737">
    <property type="term" value="C:cytoplasm"/>
    <property type="evidence" value="ECO:0007669"/>
    <property type="project" value="TreeGrafter"/>
</dbReference>
<dbReference type="InterPro" id="IPR050741">
    <property type="entry name" value="Acyl-CoA_dehydrogenase"/>
</dbReference>
<evidence type="ECO:0000256" key="5">
    <source>
        <dbReference type="ARBA" id="ARBA00023002"/>
    </source>
</evidence>
<reference evidence="10" key="1">
    <citation type="submission" date="2021-04" db="EMBL/GenBank/DDBJ databases">
        <title>The complete genome sequence of Caulobacter sp. S6.</title>
        <authorList>
            <person name="Tang Y."/>
            <person name="Ouyang W."/>
            <person name="Liu Q."/>
            <person name="Huang B."/>
            <person name="Guo Z."/>
            <person name="Lei P."/>
        </authorList>
    </citation>
    <scope>NUCLEOTIDE SEQUENCE</scope>
    <source>
        <strain evidence="10">S6</strain>
    </source>
</reference>
<dbReference type="Pfam" id="PF00441">
    <property type="entry name" value="Acyl-CoA_dh_1"/>
    <property type="match status" value="1"/>
</dbReference>
<dbReference type="RefSeq" id="WP_211937629.1">
    <property type="nucleotide sequence ID" value="NZ_CP073078.1"/>
</dbReference>
<dbReference type="PANTHER" id="PTHR48083">
    <property type="entry name" value="MEDIUM-CHAIN SPECIFIC ACYL-COA DEHYDROGENASE, MITOCHONDRIAL-RELATED"/>
    <property type="match status" value="1"/>
</dbReference>
<feature type="domain" description="Acyl-CoA dehydrogenase/oxidase C-terminal" evidence="7">
    <location>
        <begin position="262"/>
        <end position="416"/>
    </location>
</feature>